<protein>
    <recommendedName>
        <fullName evidence="3">Lipoprotein</fullName>
    </recommendedName>
</protein>
<dbReference type="RefSeq" id="WP_100211350.1">
    <property type="nucleotide sequence ID" value="NZ_CP138495.1"/>
</dbReference>
<proteinExistence type="predicted"/>
<evidence type="ECO:0000313" key="1">
    <source>
        <dbReference type="EMBL" id="SFZ83184.1"/>
    </source>
</evidence>
<dbReference type="EMBL" id="LT634361">
    <property type="protein sequence ID" value="SFZ83184.1"/>
    <property type="molecule type" value="Genomic_DNA"/>
</dbReference>
<dbReference type="KEGG" id="tmar:MARIT_1933"/>
<dbReference type="AlphaFoldDB" id="A0A2H1EB79"/>
<keyword evidence="2" id="KW-1185">Reference proteome</keyword>
<name>A0A2H1EB79_9FLAO</name>
<dbReference type="Proteomes" id="UP000231564">
    <property type="component" value="Chromosome MARIT"/>
</dbReference>
<organism evidence="1 2">
    <name type="scientific">Tenacibaculum maritimum NCIMB 2154</name>
    <dbReference type="NCBI Taxonomy" id="1349785"/>
    <lineage>
        <taxon>Bacteria</taxon>
        <taxon>Pseudomonadati</taxon>
        <taxon>Bacteroidota</taxon>
        <taxon>Flavobacteriia</taxon>
        <taxon>Flavobacteriales</taxon>
        <taxon>Flavobacteriaceae</taxon>
        <taxon>Tenacibaculum</taxon>
    </lineage>
</organism>
<dbReference type="GeneID" id="47723430"/>
<gene>
    <name evidence="1" type="ORF">MARIT_1933</name>
</gene>
<evidence type="ECO:0008006" key="3">
    <source>
        <dbReference type="Google" id="ProtNLM"/>
    </source>
</evidence>
<sequence length="164" mass="19457">MKLFENSIFFFLNIVTLMLVSCSSKGQQVDLHKKNYEFINLTKRQNKLIIYKPCDANVEKIIIRKDTLIITTHQDGVYKKAILKKERINESEFLITYNLTEDRPDTVRLKKEKQLWNIDGSLFVESKLKQNYKYIEQPCIECFSKEECDDFGKNDSVERRKLGF</sequence>
<dbReference type="OrthoDB" id="1371971at2"/>
<evidence type="ECO:0000313" key="2">
    <source>
        <dbReference type="Proteomes" id="UP000231564"/>
    </source>
</evidence>
<reference evidence="1 2" key="1">
    <citation type="submission" date="2016-11" db="EMBL/GenBank/DDBJ databases">
        <authorList>
            <person name="Jaros S."/>
            <person name="Januszkiewicz K."/>
            <person name="Wedrychowicz H."/>
        </authorList>
    </citation>
    <scope>NUCLEOTIDE SEQUENCE [LARGE SCALE GENOMIC DNA]</scope>
    <source>
        <strain evidence="1">NCIMB 2154T</strain>
    </source>
</reference>
<accession>A0A2H1EB79</accession>
<dbReference type="PROSITE" id="PS51257">
    <property type="entry name" value="PROKAR_LIPOPROTEIN"/>
    <property type="match status" value="1"/>
</dbReference>